<dbReference type="InterPro" id="IPR006805">
    <property type="entry name" value="Anth_synth_I_N"/>
</dbReference>
<dbReference type="InterPro" id="IPR019999">
    <property type="entry name" value="Anth_synth_I-like"/>
</dbReference>
<dbReference type="Proteomes" id="UP001178148">
    <property type="component" value="Unassembled WGS sequence"/>
</dbReference>
<dbReference type="InterPro" id="IPR005802">
    <property type="entry name" value="ADC_synth_comp_1"/>
</dbReference>
<comment type="caution">
    <text evidence="5">The sequence shown here is derived from an EMBL/GenBank/DDBJ whole genome shotgun (WGS) entry which is preliminary data.</text>
</comment>
<evidence type="ECO:0000313" key="5">
    <source>
        <dbReference type="EMBL" id="MDP0587726.1"/>
    </source>
</evidence>
<dbReference type="Gene3D" id="3.60.120.10">
    <property type="entry name" value="Anthranilate synthase"/>
    <property type="match status" value="1"/>
</dbReference>
<dbReference type="Pfam" id="PF04715">
    <property type="entry name" value="Anth_synt_I_N"/>
    <property type="match status" value="1"/>
</dbReference>
<evidence type="ECO:0000259" key="3">
    <source>
        <dbReference type="Pfam" id="PF00425"/>
    </source>
</evidence>
<organism evidence="5 6">
    <name type="scientific">Candidatus Endonucleibacter bathymodioli</name>
    <dbReference type="NCBI Taxonomy" id="539814"/>
    <lineage>
        <taxon>Bacteria</taxon>
        <taxon>Pseudomonadati</taxon>
        <taxon>Pseudomonadota</taxon>
        <taxon>Gammaproteobacteria</taxon>
        <taxon>Oceanospirillales</taxon>
        <taxon>Endozoicomonadaceae</taxon>
        <taxon>Candidatus Endonucleibacter</taxon>
    </lineage>
</organism>
<proteinExistence type="predicted"/>
<keyword evidence="5" id="KW-0032">Aminotransferase</keyword>
<evidence type="ECO:0000259" key="4">
    <source>
        <dbReference type="Pfam" id="PF04715"/>
    </source>
</evidence>
<dbReference type="Pfam" id="PF00425">
    <property type="entry name" value="Chorismate_bind"/>
    <property type="match status" value="1"/>
</dbReference>
<evidence type="ECO:0000256" key="2">
    <source>
        <dbReference type="ARBA" id="ARBA00022679"/>
    </source>
</evidence>
<name>A0AA90NYQ5_9GAMM</name>
<dbReference type="InterPro" id="IPR015890">
    <property type="entry name" value="Chorismate_C"/>
</dbReference>
<dbReference type="InterPro" id="IPR005801">
    <property type="entry name" value="ADC_synthase"/>
</dbReference>
<dbReference type="EMBL" id="JASXSV010000001">
    <property type="protein sequence ID" value="MDP0587726.1"/>
    <property type="molecule type" value="Genomic_DNA"/>
</dbReference>
<keyword evidence="2 5" id="KW-0808">Transferase</keyword>
<gene>
    <name evidence="5" type="primary">pabB</name>
    <name evidence="5" type="ORF">QS748_00330</name>
</gene>
<dbReference type="NCBIfam" id="TIGR00553">
    <property type="entry name" value="pabB"/>
    <property type="match status" value="1"/>
</dbReference>
<evidence type="ECO:0000256" key="1">
    <source>
        <dbReference type="ARBA" id="ARBA00013139"/>
    </source>
</evidence>
<accession>A0AA90NYQ5</accession>
<dbReference type="PANTHER" id="PTHR11236">
    <property type="entry name" value="AMINOBENZOATE/ANTHRANILATE SYNTHASE"/>
    <property type="match status" value="1"/>
</dbReference>
<reference evidence="5 6" key="1">
    <citation type="journal article" date="2023" name="bioRxiv">
        <title>An intranuclear bacterial parasite of deep-sea mussels expresses apoptosis inhibitors acquired from its host.</title>
        <authorList>
            <person name="Gonzalez Porras M.A."/>
            <person name="Assie A."/>
            <person name="Tietjen M."/>
            <person name="Violette M."/>
            <person name="Kleiner M."/>
            <person name="Gruber-Vodicka H."/>
            <person name="Dubilier N."/>
            <person name="Leisch N."/>
        </authorList>
    </citation>
    <scope>NUCLEOTIDE SEQUENCE [LARGE SCALE GENOMIC DNA]</scope>
    <source>
        <strain evidence="5">IAP13</strain>
    </source>
</reference>
<keyword evidence="6" id="KW-1185">Reference proteome</keyword>
<dbReference type="PRINTS" id="PR00095">
    <property type="entry name" value="ANTSNTHASEI"/>
</dbReference>
<sequence length="464" mass="52133">MKISDLRELEYKKDSSEYFKHFKHMPLSTFLDSCADSQKGKHVRYDIISANPSDIISVAYDGTLIWQQCLKGVQSKSHQHPFEKLAKILGLMQPIDDDRFPFTGGLLGYWSYELGAVLEPELITAGKSIHNPPVMCIGLFWWALITDHQLKQTHIIFHPDIHSQTRLAVLSALDKPVSFEKKKFQLSKKFLPTISVSQYRTAFNRIQEYILSGDCYEVNLTQEFIAPYTGDSWEAYLHLRKVSPAPYSAFLAYPRMTILCHSPERFIQVNGRTVEANPIKGTIARGNTPEEDLANAKWLQSSQKDRSENLMIVDLLRNDLGKVCETGSVKVTSLFSLESYANVHHLASSITGRLPEKVDVFTLMSSVFPGGSITGAPKLRSMQIIRELEVSARSVYCGSIGYISCNNVMDTNIAIRTVVDYGEQLHCWGGGAIVADSTCEQEYEESVTKVKNLMNALNNHACCT</sequence>
<evidence type="ECO:0000313" key="6">
    <source>
        <dbReference type="Proteomes" id="UP001178148"/>
    </source>
</evidence>
<dbReference type="SUPFAM" id="SSF56322">
    <property type="entry name" value="ADC synthase"/>
    <property type="match status" value="1"/>
</dbReference>
<dbReference type="AlphaFoldDB" id="A0AA90NYQ5"/>
<protein>
    <recommendedName>
        <fullName evidence="1">aminodeoxychorismate synthase</fullName>
        <ecNumber evidence="1">2.6.1.85</ecNumber>
    </recommendedName>
</protein>
<dbReference type="EC" id="2.6.1.85" evidence="1"/>
<dbReference type="GO" id="GO:0046820">
    <property type="term" value="F:4-amino-4-deoxychorismate synthase activity"/>
    <property type="evidence" value="ECO:0007669"/>
    <property type="project" value="UniProtKB-EC"/>
</dbReference>
<dbReference type="PANTHER" id="PTHR11236:SF50">
    <property type="entry name" value="AMINODEOXYCHORISMATE SYNTHASE COMPONENT 1"/>
    <property type="match status" value="1"/>
</dbReference>
<dbReference type="GO" id="GO:0000162">
    <property type="term" value="P:L-tryptophan biosynthetic process"/>
    <property type="evidence" value="ECO:0007669"/>
    <property type="project" value="TreeGrafter"/>
</dbReference>
<dbReference type="GO" id="GO:0009396">
    <property type="term" value="P:folic acid-containing compound biosynthetic process"/>
    <property type="evidence" value="ECO:0007669"/>
    <property type="project" value="InterPro"/>
</dbReference>
<feature type="domain" description="Anthranilate synthase component I N-terminal" evidence="4">
    <location>
        <begin position="21"/>
        <end position="155"/>
    </location>
</feature>
<feature type="domain" description="Chorismate-utilising enzyme C-terminal" evidence="3">
    <location>
        <begin position="197"/>
        <end position="449"/>
    </location>
</feature>